<evidence type="ECO:0000256" key="1">
    <source>
        <dbReference type="SAM" id="MobiDB-lite"/>
    </source>
</evidence>
<feature type="compositionally biased region" description="Basic and acidic residues" evidence="1">
    <location>
        <begin position="229"/>
        <end position="241"/>
    </location>
</feature>
<proteinExistence type="predicted"/>
<dbReference type="EMBL" id="VYZN01000026">
    <property type="protein sequence ID" value="KAE9535228.1"/>
    <property type="molecule type" value="Genomic_DNA"/>
</dbReference>
<gene>
    <name evidence="2" type="ORF">AGLY_007961</name>
</gene>
<feature type="region of interest" description="Disordered" evidence="1">
    <location>
        <begin position="222"/>
        <end position="241"/>
    </location>
</feature>
<evidence type="ECO:0000313" key="3">
    <source>
        <dbReference type="Proteomes" id="UP000475862"/>
    </source>
</evidence>
<sequence>MFDKSVTSESHPQYTFSGNHCSDHLTFLNAFHNWLSINNLKSDTEIYCERNKLYQPSLTSIKNIMVFIKGNNNTNIHRTSISACHKMDFQSPFFIFANKVDVMLNLKMDAVIASAIVALRPAIECLIEHVSENPKSISTLSEKYIKLINVLKELCNFKCGRFNLSPIPSHQIDISNNIRNWKIFDETGKVSIDHVKSNKKRKIEEIDDAFYNSIPLIDIPYPKSYDSQSNKEDNQGNHEKF</sequence>
<name>A0A6G0TP20_APHGL</name>
<dbReference type="Proteomes" id="UP000475862">
    <property type="component" value="Unassembled WGS sequence"/>
</dbReference>
<dbReference type="AlphaFoldDB" id="A0A6G0TP20"/>
<protein>
    <submittedName>
        <fullName evidence="2">Uncharacterized protein</fullName>
    </submittedName>
</protein>
<evidence type="ECO:0000313" key="2">
    <source>
        <dbReference type="EMBL" id="KAE9535228.1"/>
    </source>
</evidence>
<dbReference type="OrthoDB" id="10675594at2759"/>
<reference evidence="2 3" key="1">
    <citation type="submission" date="2019-08" db="EMBL/GenBank/DDBJ databases">
        <title>The genome of the soybean aphid Biotype 1, its phylome, world population structure and adaptation to the North American continent.</title>
        <authorList>
            <person name="Giordano R."/>
            <person name="Donthu R.K."/>
            <person name="Hernandez A.G."/>
            <person name="Wright C.L."/>
            <person name="Zimin A.V."/>
        </authorList>
    </citation>
    <scope>NUCLEOTIDE SEQUENCE [LARGE SCALE GENOMIC DNA]</scope>
    <source>
        <tissue evidence="2">Whole aphids</tissue>
    </source>
</reference>
<keyword evidence="3" id="KW-1185">Reference proteome</keyword>
<comment type="caution">
    <text evidence="2">The sequence shown here is derived from an EMBL/GenBank/DDBJ whole genome shotgun (WGS) entry which is preliminary data.</text>
</comment>
<organism evidence="2 3">
    <name type="scientific">Aphis glycines</name>
    <name type="common">Soybean aphid</name>
    <dbReference type="NCBI Taxonomy" id="307491"/>
    <lineage>
        <taxon>Eukaryota</taxon>
        <taxon>Metazoa</taxon>
        <taxon>Ecdysozoa</taxon>
        <taxon>Arthropoda</taxon>
        <taxon>Hexapoda</taxon>
        <taxon>Insecta</taxon>
        <taxon>Pterygota</taxon>
        <taxon>Neoptera</taxon>
        <taxon>Paraneoptera</taxon>
        <taxon>Hemiptera</taxon>
        <taxon>Sternorrhyncha</taxon>
        <taxon>Aphidomorpha</taxon>
        <taxon>Aphidoidea</taxon>
        <taxon>Aphididae</taxon>
        <taxon>Aphidini</taxon>
        <taxon>Aphis</taxon>
        <taxon>Aphis</taxon>
    </lineage>
</organism>
<accession>A0A6G0TP20</accession>